<proteinExistence type="predicted"/>
<reference evidence="3" key="1">
    <citation type="journal article" date="2015" name="Nat. Genet.">
        <title>The genome and transcriptome of the zoonotic hookworm Ancylostoma ceylanicum identify infection-specific gene families.</title>
        <authorList>
            <person name="Schwarz E.M."/>
            <person name="Hu Y."/>
            <person name="Antoshechkin I."/>
            <person name="Miller M.M."/>
            <person name="Sternberg P.W."/>
            <person name="Aroian R.V."/>
        </authorList>
    </citation>
    <scope>NUCLEOTIDE SEQUENCE</scope>
    <source>
        <strain evidence="3">HY135</strain>
    </source>
</reference>
<keyword evidence="1" id="KW-0472">Membrane</keyword>
<protein>
    <submittedName>
        <fullName evidence="2">Uncharacterized protein</fullName>
    </submittedName>
</protein>
<feature type="transmembrane region" description="Helical" evidence="1">
    <location>
        <begin position="20"/>
        <end position="38"/>
    </location>
</feature>
<organism evidence="2 3">
    <name type="scientific">Ancylostoma ceylanicum</name>
    <dbReference type="NCBI Taxonomy" id="53326"/>
    <lineage>
        <taxon>Eukaryota</taxon>
        <taxon>Metazoa</taxon>
        <taxon>Ecdysozoa</taxon>
        <taxon>Nematoda</taxon>
        <taxon>Chromadorea</taxon>
        <taxon>Rhabditida</taxon>
        <taxon>Rhabditina</taxon>
        <taxon>Rhabditomorpha</taxon>
        <taxon>Strongyloidea</taxon>
        <taxon>Ancylostomatidae</taxon>
        <taxon>Ancylostomatinae</taxon>
        <taxon>Ancylostoma</taxon>
    </lineage>
</organism>
<evidence type="ECO:0000313" key="3">
    <source>
        <dbReference type="Proteomes" id="UP000024635"/>
    </source>
</evidence>
<dbReference type="EMBL" id="JARK01001387">
    <property type="protein sequence ID" value="EYC11366.1"/>
    <property type="molecule type" value="Genomic_DNA"/>
</dbReference>
<sequence>MKFFKKMLNSARIPHPACLLAFVTCCFISGPIFYFLLWDYQLNLLIAPEAACITQGQRANTTQVYPPLTRTAKEILMMHPIPSNV</sequence>
<keyword evidence="1" id="KW-1133">Transmembrane helix</keyword>
<evidence type="ECO:0000256" key="1">
    <source>
        <dbReference type="SAM" id="Phobius"/>
    </source>
</evidence>
<name>A0A016U8U5_9BILA</name>
<keyword evidence="1" id="KW-0812">Transmembrane</keyword>
<gene>
    <name evidence="2" type="primary">Acey_s0051.g2171</name>
    <name evidence="2" type="ORF">Y032_0051g2171</name>
</gene>
<keyword evidence="3" id="KW-1185">Reference proteome</keyword>
<comment type="caution">
    <text evidence="2">The sequence shown here is derived from an EMBL/GenBank/DDBJ whole genome shotgun (WGS) entry which is preliminary data.</text>
</comment>
<dbReference type="Proteomes" id="UP000024635">
    <property type="component" value="Unassembled WGS sequence"/>
</dbReference>
<evidence type="ECO:0000313" key="2">
    <source>
        <dbReference type="EMBL" id="EYC11366.1"/>
    </source>
</evidence>
<dbReference type="AlphaFoldDB" id="A0A016U8U5"/>
<accession>A0A016U8U5</accession>